<evidence type="ECO:0000256" key="5">
    <source>
        <dbReference type="ARBA" id="ARBA00022679"/>
    </source>
</evidence>
<evidence type="ECO:0000256" key="3">
    <source>
        <dbReference type="ARBA" id="ARBA00013253"/>
    </source>
</evidence>
<dbReference type="GO" id="GO:0005524">
    <property type="term" value="F:ATP binding"/>
    <property type="evidence" value="ECO:0007669"/>
    <property type="project" value="UniProtKB-KW"/>
</dbReference>
<keyword evidence="5" id="KW-0808">Transferase</keyword>
<evidence type="ECO:0000256" key="10">
    <source>
        <dbReference type="ARBA" id="ARBA00029409"/>
    </source>
</evidence>
<name>E7C1N9_9GAMM</name>
<organism evidence="14">
    <name type="scientific">uncultured gamma proteobacterium HF0010_20H22</name>
    <dbReference type="NCBI Taxonomy" id="723562"/>
    <lineage>
        <taxon>Bacteria</taxon>
        <taxon>Pseudomonadati</taxon>
        <taxon>Pseudomonadota</taxon>
        <taxon>Gammaproteobacteria</taxon>
        <taxon>environmental samples</taxon>
    </lineage>
</organism>
<evidence type="ECO:0000256" key="4">
    <source>
        <dbReference type="ARBA" id="ARBA00016218"/>
    </source>
</evidence>
<evidence type="ECO:0000256" key="9">
    <source>
        <dbReference type="ARBA" id="ARBA00022909"/>
    </source>
</evidence>
<evidence type="ECO:0000256" key="12">
    <source>
        <dbReference type="ARBA" id="ARBA00033413"/>
    </source>
</evidence>
<evidence type="ECO:0000256" key="1">
    <source>
        <dbReference type="ARBA" id="ARBA00005051"/>
    </source>
</evidence>
<dbReference type="CDD" id="cd00483">
    <property type="entry name" value="HPPK"/>
    <property type="match status" value="1"/>
</dbReference>
<evidence type="ECO:0000256" key="2">
    <source>
        <dbReference type="ARBA" id="ARBA00005810"/>
    </source>
</evidence>
<dbReference type="Gene3D" id="3.30.70.560">
    <property type="entry name" value="7,8-Dihydro-6-hydroxymethylpterin-pyrophosphokinase HPPK"/>
    <property type="match status" value="1"/>
</dbReference>
<evidence type="ECO:0000259" key="13">
    <source>
        <dbReference type="Pfam" id="PF01288"/>
    </source>
</evidence>
<accession>E7C1N9</accession>
<evidence type="ECO:0000313" key="14">
    <source>
        <dbReference type="EMBL" id="ADI21363.1"/>
    </source>
</evidence>
<dbReference type="PANTHER" id="PTHR43071:SF1">
    <property type="entry name" value="2-AMINO-4-HYDROXY-6-HYDROXYMETHYLDIHYDROPTERIDINE PYROPHOSPHOKINASE"/>
    <property type="match status" value="1"/>
</dbReference>
<dbReference type="GO" id="GO:0003848">
    <property type="term" value="F:2-amino-4-hydroxy-6-hydroxymethyldihydropteridine diphosphokinase activity"/>
    <property type="evidence" value="ECO:0007669"/>
    <property type="project" value="UniProtKB-EC"/>
</dbReference>
<keyword evidence="9" id="KW-0289">Folate biosynthesis</keyword>
<dbReference type="Pfam" id="PF01288">
    <property type="entry name" value="HPPK"/>
    <property type="match status" value="1"/>
</dbReference>
<evidence type="ECO:0000256" key="6">
    <source>
        <dbReference type="ARBA" id="ARBA00022741"/>
    </source>
</evidence>
<dbReference type="SUPFAM" id="SSF55083">
    <property type="entry name" value="6-hydroxymethyl-7,8-dihydropterin pyrophosphokinase, HPPK"/>
    <property type="match status" value="1"/>
</dbReference>
<dbReference type="InterPro" id="IPR000550">
    <property type="entry name" value="Hppk"/>
</dbReference>
<evidence type="ECO:0000256" key="11">
    <source>
        <dbReference type="ARBA" id="ARBA00029766"/>
    </source>
</evidence>
<protein>
    <recommendedName>
        <fullName evidence="4">2-amino-4-hydroxy-6-hydroxymethyldihydropteridine pyrophosphokinase</fullName>
        <ecNumber evidence="3">2.7.6.3</ecNumber>
    </recommendedName>
    <alternativeName>
        <fullName evidence="11">6-hydroxymethyl-7,8-dihydropterin pyrophosphokinase</fullName>
    </alternativeName>
    <alternativeName>
        <fullName evidence="12">7,8-dihydro-6-hydroxymethylpterin-pyrophosphokinase</fullName>
    </alternativeName>
</protein>
<dbReference type="UniPathway" id="UPA00077">
    <property type="reaction ID" value="UER00155"/>
</dbReference>
<keyword evidence="6" id="KW-0547">Nucleotide-binding</keyword>
<dbReference type="GO" id="GO:0016301">
    <property type="term" value="F:kinase activity"/>
    <property type="evidence" value="ECO:0007669"/>
    <property type="project" value="UniProtKB-KW"/>
</dbReference>
<dbReference type="EC" id="2.7.6.3" evidence="3"/>
<evidence type="ECO:0000256" key="7">
    <source>
        <dbReference type="ARBA" id="ARBA00022777"/>
    </source>
</evidence>
<comment type="pathway">
    <text evidence="1">Cofactor biosynthesis; tetrahydrofolate biosynthesis; 2-amino-4-hydroxy-6-hydroxymethyl-7,8-dihydropteridine diphosphate from 7,8-dihydroneopterin triphosphate: step 4/4.</text>
</comment>
<dbReference type="EMBL" id="GU567952">
    <property type="protein sequence ID" value="ADI21363.1"/>
    <property type="molecule type" value="Genomic_DNA"/>
</dbReference>
<feature type="domain" description="7,8-dihydro-6-hydroxymethylpterin-pyrophosphokinase" evidence="13">
    <location>
        <begin position="7"/>
        <end position="134"/>
    </location>
</feature>
<dbReference type="GO" id="GO:0046654">
    <property type="term" value="P:tetrahydrofolate biosynthetic process"/>
    <property type="evidence" value="ECO:0007669"/>
    <property type="project" value="UniProtKB-UniPathway"/>
</dbReference>
<dbReference type="GO" id="GO:0046656">
    <property type="term" value="P:folic acid biosynthetic process"/>
    <property type="evidence" value="ECO:0007669"/>
    <property type="project" value="UniProtKB-KW"/>
</dbReference>
<keyword evidence="7 14" id="KW-0418">Kinase</keyword>
<sequence>MSSHLAYLVLGTNLGDRTTNLSNAKSEINSLSETKILKESKIYKSPAYGPNEQPFFFNLALEVKTKFLPLELLKHLQKIEKKLKREKDSHMKPRTIDIDIIFFDDETIETPLLKVPHYDWQNRDFFINPLKEINCQAQEFKNFSFD</sequence>
<comment type="similarity">
    <text evidence="2">Belongs to the HPPK family.</text>
</comment>
<dbReference type="PANTHER" id="PTHR43071">
    <property type="entry name" value="2-AMINO-4-HYDROXY-6-HYDROXYMETHYLDIHYDROPTERIDINE PYROPHOSPHOKINASE"/>
    <property type="match status" value="1"/>
</dbReference>
<dbReference type="NCBIfam" id="TIGR01498">
    <property type="entry name" value="folK"/>
    <property type="match status" value="1"/>
</dbReference>
<dbReference type="InterPro" id="IPR035907">
    <property type="entry name" value="Hppk_sf"/>
</dbReference>
<evidence type="ECO:0000256" key="8">
    <source>
        <dbReference type="ARBA" id="ARBA00022840"/>
    </source>
</evidence>
<proteinExistence type="inferred from homology"/>
<comment type="function">
    <text evidence="10">Catalyzes the transfer of pyrophosphate from adenosine triphosphate (ATP) to 6-hydroxymethyl-7,8-dihydropterin, an enzymatic step in folate biosynthesis pathway.</text>
</comment>
<reference evidence="14" key="1">
    <citation type="submission" date="2010-01" db="EMBL/GenBank/DDBJ databases">
        <title>Genome fragments of uncultured bacteria from the North Pacific subtropical Gyre.</title>
        <authorList>
            <person name="Pham V.D."/>
            <person name="Delong E.F."/>
        </authorList>
    </citation>
    <scope>NUCLEOTIDE SEQUENCE</scope>
</reference>
<keyword evidence="8" id="KW-0067">ATP-binding</keyword>
<dbReference type="AlphaFoldDB" id="E7C1N9"/>